<dbReference type="Gene3D" id="2.40.10.10">
    <property type="entry name" value="Trypsin-like serine proteases"/>
    <property type="match status" value="1"/>
</dbReference>
<name>A0A182S5I9_9DIPT</name>
<dbReference type="GO" id="GO:0006508">
    <property type="term" value="P:proteolysis"/>
    <property type="evidence" value="ECO:0007669"/>
    <property type="project" value="InterPro"/>
</dbReference>
<comment type="similarity">
    <text evidence="8">Belongs to the peptidase S1 family. CLIP subfamily.</text>
</comment>
<evidence type="ECO:0000256" key="3">
    <source>
        <dbReference type="ARBA" id="ARBA00022588"/>
    </source>
</evidence>
<dbReference type="CDD" id="cd00190">
    <property type="entry name" value="Tryp_SPc"/>
    <property type="match status" value="1"/>
</dbReference>
<evidence type="ECO:0000259" key="10">
    <source>
        <dbReference type="PROSITE" id="PS50240"/>
    </source>
</evidence>
<keyword evidence="5" id="KW-0391">Immunity</keyword>
<evidence type="ECO:0000256" key="5">
    <source>
        <dbReference type="ARBA" id="ARBA00022859"/>
    </source>
</evidence>
<dbReference type="GO" id="GO:0004252">
    <property type="term" value="F:serine-type endopeptidase activity"/>
    <property type="evidence" value="ECO:0007669"/>
    <property type="project" value="InterPro"/>
</dbReference>
<reference evidence="12" key="1">
    <citation type="submission" date="2013-09" db="EMBL/GenBank/DDBJ databases">
        <title>The Genome Sequence of Anopheles maculatus species B.</title>
        <authorList>
            <consortium name="The Broad Institute Genomics Platform"/>
            <person name="Neafsey D.E."/>
            <person name="Besansky N."/>
            <person name="Howell P."/>
            <person name="Walton C."/>
            <person name="Young S.K."/>
            <person name="Zeng Q."/>
            <person name="Gargeya S."/>
            <person name="Fitzgerald M."/>
            <person name="Haas B."/>
            <person name="Abouelleil A."/>
            <person name="Allen A.W."/>
            <person name="Alvarado L."/>
            <person name="Arachchi H.M."/>
            <person name="Berlin A.M."/>
            <person name="Chapman S.B."/>
            <person name="Gainer-Dewar J."/>
            <person name="Goldberg J."/>
            <person name="Griggs A."/>
            <person name="Gujja S."/>
            <person name="Hansen M."/>
            <person name="Howarth C."/>
            <person name="Imamovic A."/>
            <person name="Ireland A."/>
            <person name="Larimer J."/>
            <person name="McCowan C."/>
            <person name="Murphy C."/>
            <person name="Pearson M."/>
            <person name="Poon T.W."/>
            <person name="Priest M."/>
            <person name="Roberts A."/>
            <person name="Saif S."/>
            <person name="Shea T."/>
            <person name="Sisk P."/>
            <person name="Sykes S."/>
            <person name="Wortman J."/>
            <person name="Nusbaum C."/>
            <person name="Birren B."/>
        </authorList>
    </citation>
    <scope>NUCLEOTIDE SEQUENCE [LARGE SCALE GENOMIC DNA]</scope>
    <source>
        <strain evidence="12">maculatus3</strain>
    </source>
</reference>
<dbReference type="InterPro" id="IPR043504">
    <property type="entry name" value="Peptidase_S1_PA_chymotrypsin"/>
</dbReference>
<protein>
    <recommendedName>
        <fullName evidence="10">Peptidase S1 domain-containing protein</fullName>
    </recommendedName>
</protein>
<keyword evidence="3" id="KW-0399">Innate immunity</keyword>
<keyword evidence="2" id="KW-0964">Secreted</keyword>
<evidence type="ECO:0000256" key="6">
    <source>
        <dbReference type="ARBA" id="ARBA00023157"/>
    </source>
</evidence>
<organism evidence="11 12">
    <name type="scientific">Anopheles maculatus</name>
    <dbReference type="NCBI Taxonomy" id="74869"/>
    <lineage>
        <taxon>Eukaryota</taxon>
        <taxon>Metazoa</taxon>
        <taxon>Ecdysozoa</taxon>
        <taxon>Arthropoda</taxon>
        <taxon>Hexapoda</taxon>
        <taxon>Insecta</taxon>
        <taxon>Pterygota</taxon>
        <taxon>Neoptera</taxon>
        <taxon>Endopterygota</taxon>
        <taxon>Diptera</taxon>
        <taxon>Nematocera</taxon>
        <taxon>Culicoidea</taxon>
        <taxon>Culicidae</taxon>
        <taxon>Anophelinae</taxon>
        <taxon>Anopheles</taxon>
        <taxon>Anopheles maculatus group</taxon>
    </lineage>
</organism>
<evidence type="ECO:0000256" key="4">
    <source>
        <dbReference type="ARBA" id="ARBA00022729"/>
    </source>
</evidence>
<evidence type="ECO:0000256" key="1">
    <source>
        <dbReference type="ARBA" id="ARBA00004613"/>
    </source>
</evidence>
<dbReference type="SUPFAM" id="SSF50494">
    <property type="entry name" value="Trypsin-like serine proteases"/>
    <property type="match status" value="1"/>
</dbReference>
<feature type="signal peptide" evidence="9">
    <location>
        <begin position="1"/>
        <end position="20"/>
    </location>
</feature>
<dbReference type="PANTHER" id="PTHR24256">
    <property type="entry name" value="TRYPTASE-RELATED"/>
    <property type="match status" value="1"/>
</dbReference>
<dbReference type="Pfam" id="PF00089">
    <property type="entry name" value="Trypsin"/>
    <property type="match status" value="1"/>
</dbReference>
<feature type="domain" description="Peptidase S1" evidence="10">
    <location>
        <begin position="48"/>
        <end position="274"/>
    </location>
</feature>
<dbReference type="AlphaFoldDB" id="A0A182S5I9"/>
<reference evidence="11" key="2">
    <citation type="submission" date="2020-05" db="UniProtKB">
        <authorList>
            <consortium name="EnsemblMetazoa"/>
        </authorList>
    </citation>
    <scope>IDENTIFICATION</scope>
    <source>
        <strain evidence="11">maculatus3</strain>
    </source>
</reference>
<evidence type="ECO:0000313" key="12">
    <source>
        <dbReference type="Proteomes" id="UP000075901"/>
    </source>
</evidence>
<dbReference type="Proteomes" id="UP000075901">
    <property type="component" value="Unassembled WGS sequence"/>
</dbReference>
<dbReference type="EnsemblMetazoa" id="AMAM000069-RA">
    <property type="protein sequence ID" value="AMAM000069-PA"/>
    <property type="gene ID" value="AMAM000069"/>
</dbReference>
<keyword evidence="7" id="KW-0325">Glycoprotein</keyword>
<dbReference type="InterPro" id="IPR051487">
    <property type="entry name" value="Ser/Thr_Proteases_Immune/Dev"/>
</dbReference>
<dbReference type="SMART" id="SM00020">
    <property type="entry name" value="Tryp_SPc"/>
    <property type="match status" value="1"/>
</dbReference>
<evidence type="ECO:0000313" key="11">
    <source>
        <dbReference type="EnsemblMetazoa" id="AMAM000069-PA"/>
    </source>
</evidence>
<keyword evidence="4 9" id="KW-0732">Signal</keyword>
<dbReference type="VEuPathDB" id="VectorBase:AMAM000069"/>
<dbReference type="PROSITE" id="PS50240">
    <property type="entry name" value="TRYPSIN_DOM"/>
    <property type="match status" value="1"/>
</dbReference>
<comment type="subcellular location">
    <subcellularLocation>
        <location evidence="1">Secreted</location>
    </subcellularLocation>
</comment>
<keyword evidence="6" id="KW-1015">Disulfide bond</keyword>
<proteinExistence type="inferred from homology"/>
<dbReference type="InterPro" id="IPR001254">
    <property type="entry name" value="Trypsin_dom"/>
</dbReference>
<keyword evidence="12" id="KW-1185">Reference proteome</keyword>
<evidence type="ECO:0000256" key="9">
    <source>
        <dbReference type="SAM" id="SignalP"/>
    </source>
</evidence>
<evidence type="ECO:0000256" key="7">
    <source>
        <dbReference type="ARBA" id="ARBA00023180"/>
    </source>
</evidence>
<sequence length="279" mass="31291">MQYLTALVVIGVVAVCAVNSDREVSQLRRPLSVDNKQLPVTEDSNSLSTEGYNAYAGQFPYHALLFITAENISYAILSSGSLITPNYILTHADALYTSMTNYNGTHGYALLGYTEREQRINFTESGIHVHPLYTGSLHDIATVRLEHPVTFNHFVHPIRLPRLSDVRSYEGMEGTTVGNQYNGTLRYLRNQVMKNADCQQLHPHAYINAQHICTNTYIGGAFCNSMYGAGLVVEDDGGPVLVGVTNLIYWCGTNYPIVYERISELRDWIEENSDYVFDF</sequence>
<dbReference type="GO" id="GO:0005576">
    <property type="term" value="C:extracellular region"/>
    <property type="evidence" value="ECO:0007669"/>
    <property type="project" value="UniProtKB-SubCell"/>
</dbReference>
<dbReference type="GO" id="GO:0045087">
    <property type="term" value="P:innate immune response"/>
    <property type="evidence" value="ECO:0007669"/>
    <property type="project" value="UniProtKB-KW"/>
</dbReference>
<evidence type="ECO:0000256" key="8">
    <source>
        <dbReference type="ARBA" id="ARBA00024195"/>
    </source>
</evidence>
<feature type="chain" id="PRO_5008135499" description="Peptidase S1 domain-containing protein" evidence="9">
    <location>
        <begin position="21"/>
        <end position="279"/>
    </location>
</feature>
<evidence type="ECO:0000256" key="2">
    <source>
        <dbReference type="ARBA" id="ARBA00022525"/>
    </source>
</evidence>
<dbReference type="InterPro" id="IPR009003">
    <property type="entry name" value="Peptidase_S1_PA"/>
</dbReference>
<accession>A0A182S5I9</accession>